<sequence length="121" mass="12125">MGEETNRPDGADVPGEADTPVFDTLVEMTLNAFERSGLTAETYLLTRIAALVATGASPASYLLNVGAADEIGVPLEKIQGTLVAIAPVVGSARVVTAASGISEAFGLPLLPGGGQGEGVVT</sequence>
<gene>
    <name evidence="1" type="ORF">AQI94_30290</name>
    <name evidence="2" type="ORF">OG929_01625</name>
</gene>
<dbReference type="Proteomes" id="UP001432168">
    <property type="component" value="Chromosome"/>
</dbReference>
<name>A0A117PPM4_9ACTN</name>
<evidence type="ECO:0000313" key="4">
    <source>
        <dbReference type="Proteomes" id="UP001432168"/>
    </source>
</evidence>
<dbReference type="SUPFAM" id="SSF69118">
    <property type="entry name" value="AhpD-like"/>
    <property type="match status" value="1"/>
</dbReference>
<reference evidence="1 3" key="1">
    <citation type="submission" date="2015-10" db="EMBL/GenBank/DDBJ databases">
        <title>Draft genome sequence of Streptomyces pseudovenezuelae DSM 40212, type strain for the species Streptomyces pseudovenezuelae.</title>
        <authorList>
            <person name="Ruckert C."/>
            <person name="Winkler A."/>
            <person name="Kalinowski J."/>
            <person name="Kampfer P."/>
            <person name="Glaeser S."/>
        </authorList>
    </citation>
    <scope>NUCLEOTIDE SEQUENCE [LARGE SCALE GENOMIC DNA]</scope>
    <source>
        <strain evidence="1 3">DSM 40212</strain>
    </source>
</reference>
<proteinExistence type="predicted"/>
<dbReference type="OrthoDB" id="5118386at2"/>
<dbReference type="EMBL" id="CP109011">
    <property type="protein sequence ID" value="WUT41037.1"/>
    <property type="molecule type" value="Genomic_DNA"/>
</dbReference>
<evidence type="ECO:0000313" key="3">
    <source>
        <dbReference type="Proteomes" id="UP000053039"/>
    </source>
</evidence>
<dbReference type="AlphaFoldDB" id="A0A117PPM4"/>
<reference evidence="2" key="2">
    <citation type="submission" date="2022-10" db="EMBL/GenBank/DDBJ databases">
        <title>The complete genomes of actinobacterial strains from the NBC collection.</title>
        <authorList>
            <person name="Joergensen T.S."/>
            <person name="Alvarez Arevalo M."/>
            <person name="Sterndorff E.B."/>
            <person name="Faurdal D."/>
            <person name="Vuksanovic O."/>
            <person name="Mourched A.-S."/>
            <person name="Charusanti P."/>
            <person name="Shaw S."/>
            <person name="Blin K."/>
            <person name="Weber T."/>
        </authorList>
    </citation>
    <scope>NUCLEOTIDE SEQUENCE</scope>
    <source>
        <strain evidence="2">NBC_00686</strain>
    </source>
</reference>
<dbReference type="RefSeq" id="WP_051832112.1">
    <property type="nucleotide sequence ID" value="NZ_CP108992.1"/>
</dbReference>
<dbReference type="Gene3D" id="1.20.1290.10">
    <property type="entry name" value="AhpD-like"/>
    <property type="match status" value="1"/>
</dbReference>
<keyword evidence="4" id="KW-1185">Reference proteome</keyword>
<dbReference type="EMBL" id="LMWM01000030">
    <property type="protein sequence ID" value="KUM84833.1"/>
    <property type="molecule type" value="Genomic_DNA"/>
</dbReference>
<evidence type="ECO:0000313" key="1">
    <source>
        <dbReference type="EMBL" id="KUM84833.1"/>
    </source>
</evidence>
<dbReference type="InterPro" id="IPR029032">
    <property type="entry name" value="AhpD-like"/>
</dbReference>
<accession>A0A117PPM4</accession>
<dbReference type="Proteomes" id="UP000053039">
    <property type="component" value="Unassembled WGS sequence"/>
</dbReference>
<organism evidence="1 3">
    <name type="scientific">Streptomyces pseudovenezuelae</name>
    <dbReference type="NCBI Taxonomy" id="67350"/>
    <lineage>
        <taxon>Bacteria</taxon>
        <taxon>Bacillati</taxon>
        <taxon>Actinomycetota</taxon>
        <taxon>Actinomycetes</taxon>
        <taxon>Kitasatosporales</taxon>
        <taxon>Streptomycetaceae</taxon>
        <taxon>Streptomyces</taxon>
        <taxon>Streptomyces aurantiacus group</taxon>
    </lineage>
</organism>
<evidence type="ECO:0000313" key="2">
    <source>
        <dbReference type="EMBL" id="WUT41037.1"/>
    </source>
</evidence>
<protein>
    <submittedName>
        <fullName evidence="1 2">Carboxymuconolactone decarboxylase</fullName>
    </submittedName>
</protein>